<dbReference type="InterPro" id="IPR023198">
    <property type="entry name" value="PGP-like_dom2"/>
</dbReference>
<proteinExistence type="predicted"/>
<organism evidence="1 2">
    <name type="scientific">Copranaerobaculum intestinale</name>
    <dbReference type="NCBI Taxonomy" id="2692629"/>
    <lineage>
        <taxon>Bacteria</taxon>
        <taxon>Bacillati</taxon>
        <taxon>Bacillota</taxon>
        <taxon>Erysipelotrichia</taxon>
        <taxon>Erysipelotrichales</taxon>
        <taxon>Erysipelotrichaceae</taxon>
        <taxon>Copranaerobaculum</taxon>
    </lineage>
</organism>
<reference evidence="1 2" key="2">
    <citation type="submission" date="2020-01" db="EMBL/GenBank/DDBJ databases">
        <title>Clostridiaceae sp. nov. isolated from the gut of human by culturomics.</title>
        <authorList>
            <person name="Chang Y."/>
        </authorList>
    </citation>
    <scope>NUCLEOTIDE SEQUENCE [LARGE SCALE GENOMIC DNA]</scope>
    <source>
        <strain evidence="1 2">DONG20-135</strain>
    </source>
</reference>
<dbReference type="InterPro" id="IPR023214">
    <property type="entry name" value="HAD_sf"/>
</dbReference>
<dbReference type="Gene3D" id="3.40.50.1000">
    <property type="entry name" value="HAD superfamily/HAD-like"/>
    <property type="match status" value="1"/>
</dbReference>
<dbReference type="NCBIfam" id="TIGR02254">
    <property type="entry name" value="YjjG_YfnB"/>
    <property type="match status" value="1"/>
</dbReference>
<keyword evidence="2" id="KW-1185">Reference proteome</keyword>
<comment type="caution">
    <text evidence="1">The sequence shown here is derived from an EMBL/GenBank/DDBJ whole genome shotgun (WGS) entry which is preliminary data.</text>
</comment>
<dbReference type="GO" id="GO:0008253">
    <property type="term" value="F:5'-nucleotidase activity"/>
    <property type="evidence" value="ECO:0007669"/>
    <property type="project" value="InterPro"/>
</dbReference>
<dbReference type="Gene3D" id="1.10.150.240">
    <property type="entry name" value="Putative phosphatase, domain 2"/>
    <property type="match status" value="1"/>
</dbReference>
<protein>
    <submittedName>
        <fullName evidence="1">Noncanonical pyrimidine nucleotidase, YjjG family</fullName>
    </submittedName>
</protein>
<dbReference type="Pfam" id="PF00702">
    <property type="entry name" value="Hydrolase"/>
    <property type="match status" value="1"/>
</dbReference>
<evidence type="ECO:0000313" key="1">
    <source>
        <dbReference type="EMBL" id="MXQ74522.1"/>
    </source>
</evidence>
<sequence>MKYTILLFDADDTLFDFQKAEEKALEETLDAYGLGKNNAATALYHKINKQLWIDFEAGKVSKPVLKVKRFTELFQQMGVAADGRACSNVYIENLSKGNDLLPDALHICRELSKTCRLYLVTNGIAKVQHARFEASELKPYFKDIFVSEESGYQKPQVEYFRYVFDRIPDFEKAQALLIGDSLTSDMQGGWNVGLDTCWYNPNHKENEKRLACTYEIDDLKKILEIVK</sequence>
<dbReference type="InterPro" id="IPR036412">
    <property type="entry name" value="HAD-like_sf"/>
</dbReference>
<dbReference type="EMBL" id="WUUQ01000008">
    <property type="protein sequence ID" value="MXQ74522.1"/>
    <property type="molecule type" value="Genomic_DNA"/>
</dbReference>
<dbReference type="SUPFAM" id="SSF56784">
    <property type="entry name" value="HAD-like"/>
    <property type="match status" value="1"/>
</dbReference>
<dbReference type="PANTHER" id="PTHR47478:SF1">
    <property type="entry name" value="PYRIMIDINE 5'-NUCLEOTIDASE YJJG"/>
    <property type="match status" value="1"/>
</dbReference>
<dbReference type="Proteomes" id="UP000434036">
    <property type="component" value="Unassembled WGS sequence"/>
</dbReference>
<dbReference type="PANTHER" id="PTHR47478">
    <property type="match status" value="1"/>
</dbReference>
<dbReference type="SFLD" id="SFLDG01129">
    <property type="entry name" value="C1.5:_HAD__Beta-PGM__Phosphata"/>
    <property type="match status" value="1"/>
</dbReference>
<dbReference type="InterPro" id="IPR006439">
    <property type="entry name" value="HAD-SF_hydro_IA"/>
</dbReference>
<evidence type="ECO:0000313" key="2">
    <source>
        <dbReference type="Proteomes" id="UP000434036"/>
    </source>
</evidence>
<dbReference type="AlphaFoldDB" id="A0A6N8U9E5"/>
<dbReference type="RefSeq" id="WP_160625905.1">
    <property type="nucleotide sequence ID" value="NZ_WUUQ01000008.1"/>
</dbReference>
<accession>A0A6N8U9E5</accession>
<dbReference type="NCBIfam" id="TIGR01549">
    <property type="entry name" value="HAD-SF-IA-v1"/>
    <property type="match status" value="1"/>
</dbReference>
<dbReference type="InterPro" id="IPR011951">
    <property type="entry name" value="HAD-SF_hydro_IA_YjjG/PynA"/>
</dbReference>
<gene>
    <name evidence="1" type="ORF">GSF08_11355</name>
</gene>
<reference evidence="1 2" key="1">
    <citation type="submission" date="2019-12" db="EMBL/GenBank/DDBJ databases">
        <authorList>
            <person name="Yang R."/>
        </authorList>
    </citation>
    <scope>NUCLEOTIDE SEQUENCE [LARGE SCALE GENOMIC DNA]</scope>
    <source>
        <strain evidence="1 2">DONG20-135</strain>
    </source>
</reference>
<dbReference type="InterPro" id="IPR052550">
    <property type="entry name" value="Pyrimidine_5'-ntase_YjjG"/>
</dbReference>
<name>A0A6N8U9E5_9FIRM</name>
<dbReference type="SFLD" id="SFLDS00003">
    <property type="entry name" value="Haloacid_Dehalogenase"/>
    <property type="match status" value="1"/>
</dbReference>